<comment type="caution">
    <text evidence="1">The sequence shown here is derived from an EMBL/GenBank/DDBJ whole genome shotgun (WGS) entry which is preliminary data.</text>
</comment>
<dbReference type="EMBL" id="QKYT01000276">
    <property type="protein sequence ID" value="RIA88156.1"/>
    <property type="molecule type" value="Genomic_DNA"/>
</dbReference>
<keyword evidence="2" id="KW-1185">Reference proteome</keyword>
<protein>
    <submittedName>
        <fullName evidence="1">Uncharacterized protein</fullName>
    </submittedName>
</protein>
<dbReference type="AlphaFoldDB" id="A0A397SU90"/>
<reference evidence="1 2" key="1">
    <citation type="submission" date="2018-06" db="EMBL/GenBank/DDBJ databases">
        <title>Comparative genomics reveals the genomic features of Rhizophagus irregularis, R. cerebriforme, R. diaphanum and Gigaspora rosea, and their symbiotic lifestyle signature.</title>
        <authorList>
            <person name="Morin E."/>
            <person name="San Clemente H."/>
            <person name="Chen E.C.H."/>
            <person name="De La Providencia I."/>
            <person name="Hainaut M."/>
            <person name="Kuo A."/>
            <person name="Kohler A."/>
            <person name="Murat C."/>
            <person name="Tang N."/>
            <person name="Roy S."/>
            <person name="Loubradou J."/>
            <person name="Henrissat B."/>
            <person name="Grigoriev I.V."/>
            <person name="Corradi N."/>
            <person name="Roux C."/>
            <person name="Martin F.M."/>
        </authorList>
    </citation>
    <scope>NUCLEOTIDE SEQUENCE [LARGE SCALE GENOMIC DNA]</scope>
    <source>
        <strain evidence="1 2">DAOM 227022</strain>
    </source>
</reference>
<proteinExistence type="predicted"/>
<dbReference type="OrthoDB" id="2384962at2759"/>
<sequence>MTEPDDYKIGREPSSAVVFHALPKHDEDIIIEKTDDNKERWQDREHVVHPPLMKNDPKGIVGHVEKDWEKEVKEGKHKVDQKDSKPK</sequence>
<gene>
    <name evidence="1" type="ORF">C1645_826750</name>
</gene>
<dbReference type="Proteomes" id="UP000265703">
    <property type="component" value="Unassembled WGS sequence"/>
</dbReference>
<organism evidence="1 2">
    <name type="scientific">Glomus cerebriforme</name>
    <dbReference type="NCBI Taxonomy" id="658196"/>
    <lineage>
        <taxon>Eukaryota</taxon>
        <taxon>Fungi</taxon>
        <taxon>Fungi incertae sedis</taxon>
        <taxon>Mucoromycota</taxon>
        <taxon>Glomeromycotina</taxon>
        <taxon>Glomeromycetes</taxon>
        <taxon>Glomerales</taxon>
        <taxon>Glomeraceae</taxon>
        <taxon>Glomus</taxon>
    </lineage>
</organism>
<name>A0A397SU90_9GLOM</name>
<evidence type="ECO:0000313" key="1">
    <source>
        <dbReference type="EMBL" id="RIA88156.1"/>
    </source>
</evidence>
<accession>A0A397SU90</accession>
<evidence type="ECO:0000313" key="2">
    <source>
        <dbReference type="Proteomes" id="UP000265703"/>
    </source>
</evidence>